<feature type="non-terminal residue" evidence="2">
    <location>
        <position position="1"/>
    </location>
</feature>
<evidence type="ECO:0000256" key="1">
    <source>
        <dbReference type="SAM" id="Phobius"/>
    </source>
</evidence>
<evidence type="ECO:0000313" key="2">
    <source>
        <dbReference type="EMBL" id="PJZ59577.1"/>
    </source>
</evidence>
<organism evidence="2 3">
    <name type="scientific">Leptospira adleri</name>
    <dbReference type="NCBI Taxonomy" id="2023186"/>
    <lineage>
        <taxon>Bacteria</taxon>
        <taxon>Pseudomonadati</taxon>
        <taxon>Spirochaetota</taxon>
        <taxon>Spirochaetia</taxon>
        <taxon>Leptospirales</taxon>
        <taxon>Leptospiraceae</taxon>
        <taxon>Leptospira</taxon>
    </lineage>
</organism>
<keyword evidence="3" id="KW-1185">Reference proteome</keyword>
<name>A0ABX4NVD1_9LEPT</name>
<keyword evidence="1" id="KW-0812">Transmembrane</keyword>
<protein>
    <submittedName>
        <fullName evidence="2">Uncharacterized protein</fullName>
    </submittedName>
</protein>
<keyword evidence="1" id="KW-1133">Transmembrane helix</keyword>
<sequence length="172" mass="19480">SGQEAWADLLWVGFANLVGAFWMIPEKKTVLYKTALTLFLGTGFMFYLQLVLIPSVNLPDVPLTGRIQESKNLCIVSENPWVALTFKNALPSANVEHSLPGAQMNCMDGKRDVVVYRTKTSLPTVYAPAQSWSIWKRDLGIKEILIHQDWYDRIQLYSSETILTENSKSVNR</sequence>
<keyword evidence="1" id="KW-0472">Membrane</keyword>
<evidence type="ECO:0000313" key="3">
    <source>
        <dbReference type="Proteomes" id="UP000232149"/>
    </source>
</evidence>
<feature type="transmembrane region" description="Helical" evidence="1">
    <location>
        <begin position="36"/>
        <end position="56"/>
    </location>
</feature>
<dbReference type="EMBL" id="NPDU01000116">
    <property type="protein sequence ID" value="PJZ59577.1"/>
    <property type="molecule type" value="Genomic_DNA"/>
</dbReference>
<dbReference type="Proteomes" id="UP000232149">
    <property type="component" value="Unassembled WGS sequence"/>
</dbReference>
<comment type="caution">
    <text evidence="2">The sequence shown here is derived from an EMBL/GenBank/DDBJ whole genome shotgun (WGS) entry which is preliminary data.</text>
</comment>
<gene>
    <name evidence="2" type="ORF">CH376_23030</name>
</gene>
<accession>A0ABX4NVD1</accession>
<feature type="transmembrane region" description="Helical" evidence="1">
    <location>
        <begin position="6"/>
        <end position="24"/>
    </location>
</feature>
<proteinExistence type="predicted"/>
<reference evidence="2 3" key="1">
    <citation type="submission" date="2017-07" db="EMBL/GenBank/DDBJ databases">
        <title>Leptospira spp. isolated from tropical soils.</title>
        <authorList>
            <person name="Thibeaux R."/>
            <person name="Iraola G."/>
            <person name="Ferres I."/>
            <person name="Bierque E."/>
            <person name="Girault D."/>
            <person name="Soupe-Gilbert M.-E."/>
            <person name="Picardeau M."/>
            <person name="Goarant C."/>
        </authorList>
    </citation>
    <scope>NUCLEOTIDE SEQUENCE [LARGE SCALE GENOMIC DNA]</scope>
    <source>
        <strain evidence="2 3">FH2-B-D1</strain>
    </source>
</reference>